<evidence type="ECO:0000256" key="6">
    <source>
        <dbReference type="RuleBase" id="RU369006"/>
    </source>
</evidence>
<accession>A0A224YBH8</accession>
<feature type="region of interest" description="Disordered" evidence="7">
    <location>
        <begin position="139"/>
        <end position="161"/>
    </location>
</feature>
<dbReference type="GO" id="GO:0019957">
    <property type="term" value="F:C-C chemokine binding"/>
    <property type="evidence" value="ECO:0007669"/>
    <property type="project" value="InterPro"/>
</dbReference>
<dbReference type="GO" id="GO:0005576">
    <property type="term" value="C:extracellular region"/>
    <property type="evidence" value="ECO:0007669"/>
    <property type="project" value="UniProtKB-SubCell"/>
</dbReference>
<evidence type="ECO:0000256" key="3">
    <source>
        <dbReference type="ARBA" id="ARBA00022729"/>
    </source>
</evidence>
<proteinExistence type="predicted"/>
<evidence type="ECO:0000256" key="4">
    <source>
        <dbReference type="ARBA" id="ARBA00023157"/>
    </source>
</evidence>
<evidence type="ECO:0000256" key="5">
    <source>
        <dbReference type="ARBA" id="ARBA00023180"/>
    </source>
</evidence>
<feature type="chain" id="PRO_5013098633" description="Evasin" evidence="8">
    <location>
        <begin position="18"/>
        <end position="161"/>
    </location>
</feature>
<evidence type="ECO:0000256" key="7">
    <source>
        <dbReference type="SAM" id="MobiDB-lite"/>
    </source>
</evidence>
<organism evidence="9">
    <name type="scientific">Rhipicephalus zambeziensis</name>
    <dbReference type="NCBI Taxonomy" id="60191"/>
    <lineage>
        <taxon>Eukaryota</taxon>
        <taxon>Metazoa</taxon>
        <taxon>Ecdysozoa</taxon>
        <taxon>Arthropoda</taxon>
        <taxon>Chelicerata</taxon>
        <taxon>Arachnida</taxon>
        <taxon>Acari</taxon>
        <taxon>Parasitiformes</taxon>
        <taxon>Ixodida</taxon>
        <taxon>Ixodoidea</taxon>
        <taxon>Ixodidae</taxon>
        <taxon>Rhipicephalinae</taxon>
        <taxon>Rhipicephalus</taxon>
        <taxon>Rhipicephalus</taxon>
    </lineage>
</organism>
<comment type="function">
    <text evidence="6">Salivary chemokine-binding protein which binds to host chemokines.</text>
</comment>
<sequence>MIFTIVCVTMLMTFATGAPNIQELPDTVPGTKETENVPENSQGTIVTQDIAGISPEGDAVISDAQGPPKSSNPECNVGVNETHVYSRCTFTCDDQAQALRNSEPCIQLSEQEVTSLQGSDIVPATMKNGVCREGQCVKQGPKVRTEGDDGENSGPKSEESE</sequence>
<keyword evidence="4 6" id="KW-1015">Disulfide bond</keyword>
<evidence type="ECO:0000256" key="1">
    <source>
        <dbReference type="ARBA" id="ARBA00004613"/>
    </source>
</evidence>
<comment type="subcellular location">
    <subcellularLocation>
        <location evidence="1 6">Secreted</location>
    </subcellularLocation>
</comment>
<evidence type="ECO:0000256" key="8">
    <source>
        <dbReference type="SAM" id="SignalP"/>
    </source>
</evidence>
<name>A0A224YBH8_9ACAR</name>
<protein>
    <recommendedName>
        <fullName evidence="6">Evasin</fullName>
    </recommendedName>
</protein>
<keyword evidence="2 6" id="KW-0964">Secreted</keyword>
<dbReference type="Gene3D" id="2.30.130.100">
    <property type="match status" value="1"/>
</dbReference>
<dbReference type="EMBL" id="GFPF01000014">
    <property type="protein sequence ID" value="MAA11160.1"/>
    <property type="molecule type" value="Transcribed_RNA"/>
</dbReference>
<dbReference type="Pfam" id="PF19429">
    <property type="entry name" value="EVA_Class_A"/>
    <property type="match status" value="1"/>
</dbReference>
<reference evidence="9" key="1">
    <citation type="journal article" date="2017" name="Parasit. Vectors">
        <title>Sialotranscriptomics of Rhipicephalus zambeziensis reveals intricate expression profiles of secretory proteins and suggests tight temporal transcriptional regulation during blood-feeding.</title>
        <authorList>
            <person name="de Castro M.H."/>
            <person name="de Klerk D."/>
            <person name="Pienaar R."/>
            <person name="Rees D.J.G."/>
            <person name="Mans B.J."/>
        </authorList>
    </citation>
    <scope>NUCLEOTIDE SEQUENCE</scope>
    <source>
        <tissue evidence="9">Salivary glands</tissue>
    </source>
</reference>
<evidence type="ECO:0000313" key="9">
    <source>
        <dbReference type="EMBL" id="MAA11160.1"/>
    </source>
</evidence>
<feature type="region of interest" description="Disordered" evidence="7">
    <location>
        <begin position="57"/>
        <end position="77"/>
    </location>
</feature>
<dbReference type="AlphaFoldDB" id="A0A224YBH8"/>
<evidence type="ECO:0000256" key="2">
    <source>
        <dbReference type="ARBA" id="ARBA00022525"/>
    </source>
</evidence>
<keyword evidence="5 6" id="KW-0325">Glycoprotein</keyword>
<dbReference type="InterPro" id="IPR045797">
    <property type="entry name" value="EVA_Class_A"/>
</dbReference>
<feature type="signal peptide" evidence="8">
    <location>
        <begin position="1"/>
        <end position="17"/>
    </location>
</feature>
<keyword evidence="3 6" id="KW-0732">Signal</keyword>